<dbReference type="Pfam" id="PF11800">
    <property type="entry name" value="RP-C_C"/>
    <property type="match status" value="1"/>
</dbReference>
<dbReference type="AlphaFoldDB" id="A0A6L6JAD3"/>
<dbReference type="NCBIfam" id="NF040974">
    <property type="entry name" value="RepABC_RepC"/>
    <property type="match status" value="1"/>
</dbReference>
<name>A0A6L6JAD3_9RHOB</name>
<reference evidence="4 5" key="1">
    <citation type="submission" date="2019-11" db="EMBL/GenBank/DDBJ databases">
        <authorList>
            <person name="Dong K."/>
        </authorList>
    </citation>
    <scope>NUCLEOTIDE SEQUENCE [LARGE SCALE GENOMIC DNA]</scope>
    <source>
        <strain evidence="4 5">NBRC 111993</strain>
    </source>
</reference>
<accession>A0A6L6JAD3</accession>
<dbReference type="InterPro" id="IPR036390">
    <property type="entry name" value="WH_DNA-bd_sf"/>
</dbReference>
<dbReference type="InterPro" id="IPR005090">
    <property type="entry name" value="RepC_N"/>
</dbReference>
<keyword evidence="5" id="KW-1185">Reference proteome</keyword>
<dbReference type="OrthoDB" id="7488837at2"/>
<feature type="compositionally biased region" description="Basic and acidic residues" evidence="1">
    <location>
        <begin position="263"/>
        <end position="279"/>
    </location>
</feature>
<dbReference type="InterPro" id="IPR021760">
    <property type="entry name" value="RepC_C"/>
</dbReference>
<protein>
    <submittedName>
        <fullName evidence="4">Replication initiation protein RepC</fullName>
    </submittedName>
</protein>
<dbReference type="Pfam" id="PF03428">
    <property type="entry name" value="RP-C"/>
    <property type="match status" value="1"/>
</dbReference>
<feature type="region of interest" description="Disordered" evidence="1">
    <location>
        <begin position="238"/>
        <end position="280"/>
    </location>
</feature>
<dbReference type="InterPro" id="IPR047611">
    <property type="entry name" value="RepABC_RepC"/>
</dbReference>
<dbReference type="EMBL" id="WMIE01000006">
    <property type="protein sequence ID" value="MTH78516.1"/>
    <property type="molecule type" value="Genomic_DNA"/>
</dbReference>
<evidence type="ECO:0000313" key="4">
    <source>
        <dbReference type="EMBL" id="MTH78516.1"/>
    </source>
</evidence>
<evidence type="ECO:0000313" key="5">
    <source>
        <dbReference type="Proteomes" id="UP000478183"/>
    </source>
</evidence>
<evidence type="ECO:0000259" key="2">
    <source>
        <dbReference type="Pfam" id="PF03428"/>
    </source>
</evidence>
<proteinExistence type="predicted"/>
<organism evidence="4 5">
    <name type="scientific">Paracoccus aestuariivivens</name>
    <dbReference type="NCBI Taxonomy" id="1820333"/>
    <lineage>
        <taxon>Bacteria</taxon>
        <taxon>Pseudomonadati</taxon>
        <taxon>Pseudomonadota</taxon>
        <taxon>Alphaproteobacteria</taxon>
        <taxon>Rhodobacterales</taxon>
        <taxon>Paracoccaceae</taxon>
        <taxon>Paracoccus</taxon>
    </lineage>
</organism>
<feature type="domain" description="Plasmid replication protein C C-terminal" evidence="3">
    <location>
        <begin position="283"/>
        <end position="382"/>
    </location>
</feature>
<dbReference type="RefSeq" id="WP_155095859.1">
    <property type="nucleotide sequence ID" value="NZ_WMIE01000006.1"/>
</dbReference>
<evidence type="ECO:0000259" key="3">
    <source>
        <dbReference type="Pfam" id="PF11800"/>
    </source>
</evidence>
<gene>
    <name evidence="4" type="ORF">GL286_12320</name>
</gene>
<comment type="caution">
    <text evidence="4">The sequence shown here is derived from an EMBL/GenBank/DDBJ whole genome shotgun (WGS) entry which is preliminary data.</text>
</comment>
<dbReference type="NCBIfam" id="NF010396">
    <property type="entry name" value="PRK13824.1"/>
    <property type="match status" value="1"/>
</dbReference>
<dbReference type="SUPFAM" id="SSF46785">
    <property type="entry name" value="Winged helix' DNA-binding domain"/>
    <property type="match status" value="1"/>
</dbReference>
<sequence length="388" mass="43332">MRHISTTPFGRRMISAVHLAHQTMAEAPAPAPVADKWALLRDLTEARAHFAVSDRDLAVLSALLTFHPGKSLDDGPALIVFPSNQSLSARAHGMPESTLRRHMAALVRAGLVLRHDSPNGKRYAMRDQDGQIDHAFGFDLRPLLIRADEITDAAHAARQTAQQLRNLRQLAVLRLRDASKLVLWLIETGTPRDIPVAERLAGLQRRLRRKLDMAELHRLIADTEEILRELSRLLPVNPELMSGDDSQNERHYQNSNPDIQESESCHETDPQTESSRTKVQEPPLELVLKAASEINIYAPSPIQSWRDLWQTACVLRPMLGIDQRLWSEACSRMGQSSAAIALACILERVQTIRSPGAYLRRLTEKARLGEFSTGPMVMALLNGKTHSA</sequence>
<feature type="domain" description="Plasmid replication protein C N-terminal" evidence="2">
    <location>
        <begin position="12"/>
        <end position="182"/>
    </location>
</feature>
<evidence type="ECO:0000256" key="1">
    <source>
        <dbReference type="SAM" id="MobiDB-lite"/>
    </source>
</evidence>
<dbReference type="Proteomes" id="UP000478183">
    <property type="component" value="Unassembled WGS sequence"/>
</dbReference>